<comment type="caution">
    <text evidence="1">The sequence shown here is derived from an EMBL/GenBank/DDBJ whole genome shotgun (WGS) entry which is preliminary data.</text>
</comment>
<name>A0ACB7ZAZ1_9ERIC</name>
<protein>
    <submittedName>
        <fullName evidence="1">Uncharacterized protein</fullName>
    </submittedName>
</protein>
<organism evidence="1 2">
    <name type="scientific">Vaccinium darrowii</name>
    <dbReference type="NCBI Taxonomy" id="229202"/>
    <lineage>
        <taxon>Eukaryota</taxon>
        <taxon>Viridiplantae</taxon>
        <taxon>Streptophyta</taxon>
        <taxon>Embryophyta</taxon>
        <taxon>Tracheophyta</taxon>
        <taxon>Spermatophyta</taxon>
        <taxon>Magnoliopsida</taxon>
        <taxon>eudicotyledons</taxon>
        <taxon>Gunneridae</taxon>
        <taxon>Pentapetalae</taxon>
        <taxon>asterids</taxon>
        <taxon>Ericales</taxon>
        <taxon>Ericaceae</taxon>
        <taxon>Vaccinioideae</taxon>
        <taxon>Vaccinieae</taxon>
        <taxon>Vaccinium</taxon>
    </lineage>
</organism>
<accession>A0ACB7ZAZ1</accession>
<reference evidence="1 2" key="1">
    <citation type="journal article" date="2021" name="Hortic Res">
        <title>High-quality reference genome and annotation aids understanding of berry development for evergreen blueberry (Vaccinium darrowii).</title>
        <authorList>
            <person name="Yu J."/>
            <person name="Hulse-Kemp A.M."/>
            <person name="Babiker E."/>
            <person name="Staton M."/>
        </authorList>
    </citation>
    <scope>NUCLEOTIDE SEQUENCE [LARGE SCALE GENOMIC DNA]</scope>
    <source>
        <strain evidence="2">cv. NJ 8807/NJ 8810</strain>
        <tissue evidence="1">Young leaf</tissue>
    </source>
</reference>
<evidence type="ECO:0000313" key="1">
    <source>
        <dbReference type="EMBL" id="KAH7862915.1"/>
    </source>
</evidence>
<gene>
    <name evidence="1" type="ORF">Vadar_011055</name>
</gene>
<evidence type="ECO:0000313" key="2">
    <source>
        <dbReference type="Proteomes" id="UP000828048"/>
    </source>
</evidence>
<keyword evidence="2" id="KW-1185">Reference proteome</keyword>
<dbReference type="Proteomes" id="UP000828048">
    <property type="component" value="Chromosome 12"/>
</dbReference>
<dbReference type="EMBL" id="CM037162">
    <property type="protein sequence ID" value="KAH7862915.1"/>
    <property type="molecule type" value="Genomic_DNA"/>
</dbReference>
<proteinExistence type="predicted"/>
<sequence length="342" mass="36895">MVDDDGRRWWDGRFRVSRCRPTIAGRLAAAELDWKMVAGQKMKAYGGGERKGTAGIVVGMVGIEGIVGMVGSEAAGSCGRVIFGTAGMVGNVGFGRDDGIWVVGIGGKVGFGKVETVGIVGTGVVCSGGNVVWGTVGMAGNEGMVTLGIDGTAGVVCRRWRAASVIWMLERDNARTRGRTIFCLLVYMNNCALKRRLLCPYNSFLFGIHVLHIIVGIIRLVISTGVMMMVNHPLTKRYFGGIKLGTGGLVRAYGGVAAECLKNATTVLVKSKVRLGMEVPFDLLGVVCRQIQSFHVEDIKQDYETGKDNFSMVTFKVDFERVKSLEDAVKANCSREIIFYKS</sequence>